<dbReference type="EnsemblMetazoa" id="RPRC013992-RA">
    <property type="protein sequence ID" value="RPRC013992-PA"/>
    <property type="gene ID" value="RPRC013992"/>
</dbReference>
<reference evidence="1" key="1">
    <citation type="submission" date="2015-05" db="UniProtKB">
        <authorList>
            <consortium name="EnsemblMetazoa"/>
        </authorList>
    </citation>
    <scope>IDENTIFICATION</scope>
</reference>
<protein>
    <submittedName>
        <fullName evidence="1">Uncharacterized protein</fullName>
    </submittedName>
</protein>
<keyword evidence="2" id="KW-1185">Reference proteome</keyword>
<dbReference type="InParanoid" id="T1ICH2"/>
<accession>T1ICH2</accession>
<dbReference type="AlphaFoldDB" id="T1ICH2"/>
<dbReference type="Pfam" id="PF07898">
    <property type="entry name" value="DUF1676"/>
    <property type="match status" value="1"/>
</dbReference>
<organism evidence="1 2">
    <name type="scientific">Rhodnius prolixus</name>
    <name type="common">Triatomid bug</name>
    <dbReference type="NCBI Taxonomy" id="13249"/>
    <lineage>
        <taxon>Eukaryota</taxon>
        <taxon>Metazoa</taxon>
        <taxon>Ecdysozoa</taxon>
        <taxon>Arthropoda</taxon>
        <taxon>Hexapoda</taxon>
        <taxon>Insecta</taxon>
        <taxon>Pterygota</taxon>
        <taxon>Neoptera</taxon>
        <taxon>Paraneoptera</taxon>
        <taxon>Hemiptera</taxon>
        <taxon>Heteroptera</taxon>
        <taxon>Panheteroptera</taxon>
        <taxon>Cimicomorpha</taxon>
        <taxon>Reduviidae</taxon>
        <taxon>Triatominae</taxon>
        <taxon>Rhodnius</taxon>
    </lineage>
</organism>
<dbReference type="GeneID" id="141448230"/>
<dbReference type="VEuPathDB" id="VectorBase:RPRC013992"/>
<dbReference type="HOGENOM" id="CLU_1818183_0_0_1"/>
<dbReference type="RefSeq" id="XP_073972552.1">
    <property type="nucleotide sequence ID" value="XM_074116451.1"/>
</dbReference>
<dbReference type="InterPro" id="IPR012464">
    <property type="entry name" value="DUF1676"/>
</dbReference>
<evidence type="ECO:0000313" key="2">
    <source>
        <dbReference type="Proteomes" id="UP000015103"/>
    </source>
</evidence>
<dbReference type="EMBL" id="ACPB03020778">
    <property type="status" value="NOT_ANNOTATED_CDS"/>
    <property type="molecule type" value="Genomic_DNA"/>
</dbReference>
<dbReference type="Proteomes" id="UP000015103">
    <property type="component" value="Unassembled WGS sequence"/>
</dbReference>
<sequence>MYRQTYFIVFIILVMQVLIEASESDFNSTLEAEGRKKKGGGKKGTNVLPLLLIPFLVQAKIVPLMLMHMKLVAAKALLLGKLAFFLIFLNVVRNAILGTDYIDEQYEMQTLASQHYGYNGGPEYGAWINRRKRKVWKRQLNR</sequence>
<name>T1ICH2_RHOPR</name>
<dbReference type="OMA" id="CVITVIN"/>
<evidence type="ECO:0000313" key="1">
    <source>
        <dbReference type="EnsemblMetazoa" id="RPRC013992-PA"/>
    </source>
</evidence>
<proteinExistence type="predicted"/>
<dbReference type="eggNOG" id="ENOG502TBXR">
    <property type="taxonomic scope" value="Eukaryota"/>
</dbReference>